<dbReference type="InterPro" id="IPR051606">
    <property type="entry name" value="Polyketide_Oxido-like"/>
</dbReference>
<comment type="caution">
    <text evidence="2">The sequence shown here is derived from an EMBL/GenBank/DDBJ whole genome shotgun (WGS) entry which is preliminary data.</text>
</comment>
<protein>
    <submittedName>
        <fullName evidence="2">NAD(P)-dependent oxidoreductase</fullName>
    </submittedName>
</protein>
<name>A0ABV8TVR2_9ACTN</name>
<evidence type="ECO:0000259" key="1">
    <source>
        <dbReference type="Pfam" id="PF13460"/>
    </source>
</evidence>
<dbReference type="Pfam" id="PF13460">
    <property type="entry name" value="NAD_binding_10"/>
    <property type="match status" value="1"/>
</dbReference>
<dbReference type="RefSeq" id="WP_380618231.1">
    <property type="nucleotide sequence ID" value="NZ_JBHSDK010000005.1"/>
</dbReference>
<dbReference type="Proteomes" id="UP001595823">
    <property type="component" value="Unassembled WGS sequence"/>
</dbReference>
<dbReference type="SUPFAM" id="SSF51735">
    <property type="entry name" value="NAD(P)-binding Rossmann-fold domains"/>
    <property type="match status" value="1"/>
</dbReference>
<sequence length="205" mass="22055">MKIAVLGAAGQAGSRIVAEARSRGHHATAVVRRPIESDHVIADASDAEAVGRLAASHDALVHAVRPPFGREALYDPIMESVLAGVRPTDARLYVVGGAAALRVPDTGDLLKDDPRYTHPDWMPTIEASYRQYLICAAEDRAAWTYAAPPAEFEPGKKLGAYRRGSGELLVGSDGRARLSMEDFALALLDEIETPTVSRSMITFAY</sequence>
<proteinExistence type="predicted"/>
<feature type="domain" description="NAD(P)-binding" evidence="1">
    <location>
        <begin position="7"/>
        <end position="189"/>
    </location>
</feature>
<reference evidence="3" key="1">
    <citation type="journal article" date="2019" name="Int. J. Syst. Evol. Microbiol.">
        <title>The Global Catalogue of Microorganisms (GCM) 10K type strain sequencing project: providing services to taxonomists for standard genome sequencing and annotation.</title>
        <authorList>
            <consortium name="The Broad Institute Genomics Platform"/>
            <consortium name="The Broad Institute Genome Sequencing Center for Infectious Disease"/>
            <person name="Wu L."/>
            <person name="Ma J."/>
        </authorList>
    </citation>
    <scope>NUCLEOTIDE SEQUENCE [LARGE SCALE GENOMIC DNA]</scope>
    <source>
        <strain evidence="3">IBRC-M 10908</strain>
    </source>
</reference>
<dbReference type="Gene3D" id="3.40.50.720">
    <property type="entry name" value="NAD(P)-binding Rossmann-like Domain"/>
    <property type="match status" value="1"/>
</dbReference>
<dbReference type="EMBL" id="JBHSDK010000005">
    <property type="protein sequence ID" value="MFC4334466.1"/>
    <property type="molecule type" value="Genomic_DNA"/>
</dbReference>
<organism evidence="2 3">
    <name type="scientific">Salininema proteolyticum</name>
    <dbReference type="NCBI Taxonomy" id="1607685"/>
    <lineage>
        <taxon>Bacteria</taxon>
        <taxon>Bacillati</taxon>
        <taxon>Actinomycetota</taxon>
        <taxon>Actinomycetes</taxon>
        <taxon>Glycomycetales</taxon>
        <taxon>Glycomycetaceae</taxon>
        <taxon>Salininema</taxon>
    </lineage>
</organism>
<dbReference type="InterPro" id="IPR036291">
    <property type="entry name" value="NAD(P)-bd_dom_sf"/>
</dbReference>
<evidence type="ECO:0000313" key="2">
    <source>
        <dbReference type="EMBL" id="MFC4334466.1"/>
    </source>
</evidence>
<dbReference type="PANTHER" id="PTHR43355">
    <property type="entry name" value="FLAVIN REDUCTASE (NADPH)"/>
    <property type="match status" value="1"/>
</dbReference>
<accession>A0ABV8TVR2</accession>
<gene>
    <name evidence="2" type="ORF">ACFPET_04550</name>
</gene>
<keyword evidence="3" id="KW-1185">Reference proteome</keyword>
<dbReference type="PANTHER" id="PTHR43355:SF2">
    <property type="entry name" value="FLAVIN REDUCTASE (NADPH)"/>
    <property type="match status" value="1"/>
</dbReference>
<evidence type="ECO:0000313" key="3">
    <source>
        <dbReference type="Proteomes" id="UP001595823"/>
    </source>
</evidence>
<dbReference type="InterPro" id="IPR016040">
    <property type="entry name" value="NAD(P)-bd_dom"/>
</dbReference>